<reference evidence="2" key="1">
    <citation type="journal article" date="2014" name="Int. J. Syst. Evol. Microbiol.">
        <title>Complete genome sequence of Corynebacterium casei LMG S-19264T (=DSM 44701T), isolated from a smear-ripened cheese.</title>
        <authorList>
            <consortium name="US DOE Joint Genome Institute (JGI-PGF)"/>
            <person name="Walter F."/>
            <person name="Albersmeier A."/>
            <person name="Kalinowski J."/>
            <person name="Ruckert C."/>
        </authorList>
    </citation>
    <scope>NUCLEOTIDE SEQUENCE</scope>
    <source>
        <strain evidence="2">KCTC 23224</strain>
    </source>
</reference>
<dbReference type="AlphaFoldDB" id="A0A8J3CWZ4"/>
<keyword evidence="1" id="KW-1133">Transmembrane helix</keyword>
<organism evidence="2 3">
    <name type="scientific">Mongoliitalea lutea</name>
    <dbReference type="NCBI Taxonomy" id="849756"/>
    <lineage>
        <taxon>Bacteria</taxon>
        <taxon>Pseudomonadati</taxon>
        <taxon>Bacteroidota</taxon>
        <taxon>Cytophagia</taxon>
        <taxon>Cytophagales</taxon>
        <taxon>Cyclobacteriaceae</taxon>
        <taxon>Mongoliitalea</taxon>
    </lineage>
</organism>
<evidence type="ECO:0000256" key="1">
    <source>
        <dbReference type="SAM" id="Phobius"/>
    </source>
</evidence>
<proteinExistence type="predicted"/>
<dbReference type="EMBL" id="BMYF01000003">
    <property type="protein sequence ID" value="GHB28974.1"/>
    <property type="molecule type" value="Genomic_DNA"/>
</dbReference>
<protein>
    <submittedName>
        <fullName evidence="2">Uncharacterized protein</fullName>
    </submittedName>
</protein>
<gene>
    <name evidence="2" type="ORF">GCM10008106_07180</name>
</gene>
<keyword evidence="3" id="KW-1185">Reference proteome</keyword>
<keyword evidence="1" id="KW-0472">Membrane</keyword>
<dbReference type="Proteomes" id="UP000642809">
    <property type="component" value="Unassembled WGS sequence"/>
</dbReference>
<keyword evidence="1" id="KW-0812">Transmembrane</keyword>
<reference evidence="2" key="2">
    <citation type="submission" date="2020-09" db="EMBL/GenBank/DDBJ databases">
        <authorList>
            <person name="Sun Q."/>
            <person name="Kim S."/>
        </authorList>
    </citation>
    <scope>NUCLEOTIDE SEQUENCE</scope>
    <source>
        <strain evidence="2">KCTC 23224</strain>
    </source>
</reference>
<accession>A0A8J3CWZ4</accession>
<evidence type="ECO:0000313" key="2">
    <source>
        <dbReference type="EMBL" id="GHB28974.1"/>
    </source>
</evidence>
<name>A0A8J3CWZ4_9BACT</name>
<feature type="transmembrane region" description="Helical" evidence="1">
    <location>
        <begin position="98"/>
        <end position="118"/>
    </location>
</feature>
<dbReference type="RefSeq" id="WP_189579086.1">
    <property type="nucleotide sequence ID" value="NZ_BMYF01000003.1"/>
</dbReference>
<comment type="caution">
    <text evidence="2">The sequence shown here is derived from an EMBL/GenBank/DDBJ whole genome shotgun (WGS) entry which is preliminary data.</text>
</comment>
<sequence>MKKILFLIMLFLAFNAETKAQFSSDRMSFGQGNFFLNGSFISFQQAREIMRVNEEASQYMKRARANRTWSNILSYPGYFVIGWGIGGLLGGVPFSESAPYLGVGAGLIAGSVLLDLGFSKNADLAVNIFNTSMPTGHKPTDVRLLAGFTSSGIGLKLAF</sequence>
<evidence type="ECO:0000313" key="3">
    <source>
        <dbReference type="Proteomes" id="UP000642809"/>
    </source>
</evidence>
<feature type="transmembrane region" description="Helical" evidence="1">
    <location>
        <begin position="71"/>
        <end position="92"/>
    </location>
</feature>